<keyword evidence="3" id="KW-1185">Reference proteome</keyword>
<dbReference type="GO" id="GO:0005085">
    <property type="term" value="F:guanyl-nucleotide exchange factor activity"/>
    <property type="evidence" value="ECO:0007669"/>
    <property type="project" value="TreeGrafter"/>
</dbReference>
<dbReference type="PANTHER" id="PTHR15837">
    <property type="entry name" value="RAN GUANINE NUCLEOTIDE RELEASE FACTOR"/>
    <property type="match status" value="1"/>
</dbReference>
<feature type="region of interest" description="Disordered" evidence="1">
    <location>
        <begin position="85"/>
        <end position="136"/>
    </location>
</feature>
<dbReference type="InParanoid" id="A0A423WF15"/>
<reference evidence="2 3" key="1">
    <citation type="submission" date="2015-09" db="EMBL/GenBank/DDBJ databases">
        <title>Host preference determinants of Valsa canker pathogens revealed by comparative genomics.</title>
        <authorList>
            <person name="Yin Z."/>
            <person name="Huang L."/>
        </authorList>
    </citation>
    <scope>NUCLEOTIDE SEQUENCE [LARGE SCALE GENOMIC DNA]</scope>
    <source>
        <strain evidence="2 3">SXYLt</strain>
    </source>
</reference>
<dbReference type="Gene3D" id="3.40.50.1010">
    <property type="entry name" value="5'-nuclease"/>
    <property type="match status" value="1"/>
</dbReference>
<organism evidence="2 3">
    <name type="scientific">Cytospora leucostoma</name>
    <dbReference type="NCBI Taxonomy" id="1230097"/>
    <lineage>
        <taxon>Eukaryota</taxon>
        <taxon>Fungi</taxon>
        <taxon>Dikarya</taxon>
        <taxon>Ascomycota</taxon>
        <taxon>Pezizomycotina</taxon>
        <taxon>Sordariomycetes</taxon>
        <taxon>Sordariomycetidae</taxon>
        <taxon>Diaporthales</taxon>
        <taxon>Cytosporaceae</taxon>
        <taxon>Cytospora</taxon>
    </lineage>
</organism>
<dbReference type="Proteomes" id="UP000285146">
    <property type="component" value="Unassembled WGS sequence"/>
</dbReference>
<dbReference type="GO" id="GO:0006606">
    <property type="term" value="P:protein import into nucleus"/>
    <property type="evidence" value="ECO:0007669"/>
    <property type="project" value="TreeGrafter"/>
</dbReference>
<dbReference type="PANTHER" id="PTHR15837:SF5">
    <property type="entry name" value="NYN DOMAIN-CONTAINING PROTEIN"/>
    <property type="match status" value="1"/>
</dbReference>
<dbReference type="OrthoDB" id="5590473at2759"/>
<dbReference type="GO" id="GO:0031267">
    <property type="term" value="F:small GTPase binding"/>
    <property type="evidence" value="ECO:0007669"/>
    <property type="project" value="TreeGrafter"/>
</dbReference>
<evidence type="ECO:0000256" key="1">
    <source>
        <dbReference type="SAM" id="MobiDB-lite"/>
    </source>
</evidence>
<gene>
    <name evidence="2" type="ORF">VPNG_07788</name>
</gene>
<dbReference type="GO" id="GO:0005634">
    <property type="term" value="C:nucleus"/>
    <property type="evidence" value="ECO:0007669"/>
    <property type="project" value="TreeGrafter"/>
</dbReference>
<dbReference type="AlphaFoldDB" id="A0A423WF15"/>
<accession>A0A423WF15</accession>
<proteinExistence type="predicted"/>
<dbReference type="InterPro" id="IPR007681">
    <property type="entry name" value="Mog1"/>
</dbReference>
<sequence length="533" mass="59296">MALSVLATTKSTPVLADHRGRGPARPKSPRLGNFTRVYQAIPRFKDKLPDLVLDLAGSPPSAQSPVLSFRGFDLTKIHASIPRSLSPVGQQTDCATTDDDSPARDSILSADAAGSTRDSTPATSPATPGGRDVKSIRELEQTPCIANSDNEDLLQQQDIGIQVTRQKHTTYQDAFYPAFTYTTPPVIANPNEPVYLYQLHRTERIAIAKLAAKSLQSPLADPFSVPWDINGDFYPGHHQPIIVNLWAQQKPGQLYLKPVSKNSIDVLYRVDKQTQIRIAKAKMDSSYVVDSLLRAAPSPPALEPIHVFIDLSNIIIGFYNCLKAKRNLSAYKRVQAPPFFYEAFATIIERSRPCAKRIVVGSKRPRSAYEAYMLEAEQCGYEMNILQRVAGRKITAAERARATNLFDAFAEDSDDYGPWCPPLRHREQGVDEILHMKMLQSVVDAPRPGTMVLATGDAAEAEFSDGFFSNVERALKQGWNVELIGWKNNISAAWRDKAFEEKWVAGQFRIIELDDVAEELLGWYLRPGDRATL</sequence>
<evidence type="ECO:0000313" key="3">
    <source>
        <dbReference type="Proteomes" id="UP000285146"/>
    </source>
</evidence>
<dbReference type="CDD" id="cd18724">
    <property type="entry name" value="PIN_LabA-like"/>
    <property type="match status" value="1"/>
</dbReference>
<dbReference type="EMBL" id="LKEB01000053">
    <property type="protein sequence ID" value="ROW01791.1"/>
    <property type="molecule type" value="Genomic_DNA"/>
</dbReference>
<name>A0A423WF15_9PEZI</name>
<protein>
    <recommendedName>
        <fullName evidence="4">NYN domain-containing protein</fullName>
    </recommendedName>
</protein>
<feature type="compositionally biased region" description="Polar residues" evidence="1">
    <location>
        <begin position="116"/>
        <end position="126"/>
    </location>
</feature>
<evidence type="ECO:0008006" key="4">
    <source>
        <dbReference type="Google" id="ProtNLM"/>
    </source>
</evidence>
<evidence type="ECO:0000313" key="2">
    <source>
        <dbReference type="EMBL" id="ROW01791.1"/>
    </source>
</evidence>
<comment type="caution">
    <text evidence="2">The sequence shown here is derived from an EMBL/GenBank/DDBJ whole genome shotgun (WGS) entry which is preliminary data.</text>
</comment>
<dbReference type="STRING" id="1230097.A0A423WF15"/>